<name>A0ACD5XJR6_AVESA</name>
<protein>
    <submittedName>
        <fullName evidence="1">Uncharacterized protein</fullName>
    </submittedName>
</protein>
<reference evidence="1" key="2">
    <citation type="submission" date="2025-09" db="UniProtKB">
        <authorList>
            <consortium name="EnsemblPlants"/>
        </authorList>
    </citation>
    <scope>IDENTIFICATION</scope>
</reference>
<reference evidence="1" key="1">
    <citation type="submission" date="2021-05" db="EMBL/GenBank/DDBJ databases">
        <authorList>
            <person name="Scholz U."/>
            <person name="Mascher M."/>
            <person name="Fiebig A."/>
        </authorList>
    </citation>
    <scope>NUCLEOTIDE SEQUENCE [LARGE SCALE GENOMIC DNA]</scope>
</reference>
<accession>A0ACD5XJR6</accession>
<evidence type="ECO:0000313" key="2">
    <source>
        <dbReference type="Proteomes" id="UP001732700"/>
    </source>
</evidence>
<organism evidence="1 2">
    <name type="scientific">Avena sativa</name>
    <name type="common">Oat</name>
    <dbReference type="NCBI Taxonomy" id="4498"/>
    <lineage>
        <taxon>Eukaryota</taxon>
        <taxon>Viridiplantae</taxon>
        <taxon>Streptophyta</taxon>
        <taxon>Embryophyta</taxon>
        <taxon>Tracheophyta</taxon>
        <taxon>Spermatophyta</taxon>
        <taxon>Magnoliopsida</taxon>
        <taxon>Liliopsida</taxon>
        <taxon>Poales</taxon>
        <taxon>Poaceae</taxon>
        <taxon>BOP clade</taxon>
        <taxon>Pooideae</taxon>
        <taxon>Poodae</taxon>
        <taxon>Poeae</taxon>
        <taxon>Poeae Chloroplast Group 1 (Aveneae type)</taxon>
        <taxon>Aveninae</taxon>
        <taxon>Avena</taxon>
    </lineage>
</organism>
<sequence>MAVSAYLSVTSSSDLVLSESNGRHVLWTTNNGGINSTISAAEATLDCSGNFILRSLDDSTIIWQSFDHPTDTLLPGMNLRISHKMHPLQQLVSWKSLHDSSPGDFSYSADPDNFLQSFIWHGSRPHRRIPVWRNYLFRMSYMDRLNSTIYMALHHAGDEVYMSFGMPAGSFVALVRMEIDYLGKVNILTWENSTSVWKVLYTPPEHVCNTYNYCGPYGYCDNTEIVPVCKCFHGFKPRDDKGWISGRFSQGCLRKEMLRCTHGDGFSTFTGMKVPDKFLHIPGRSFDECAEECVNNCSCAAYAYSRMSNMYIDGDETRCLVWMGDLIDMENSTHGGENLFVWTNIVRGSKRMINPLKIMLPTISGLLMLICMWLIWICGCRGSQGSKNIWRRMTLGDTDSINELADRVTKFPIMSFREIASATNNFSESGILGKGGFGNVYKGMLVDGTEIAVKRLRAGSSQDDTRKSLLNWPIRFQIIRGVARGLLYLHQDSRLMMIHRDLKPSNVLLDAEMIPKISDFGTARIFGANEKQEYTSRVVGTFGYMSPEYALEGTISVKSDVCSFGVLLLEIVSGLKIGTTGLAPRSHNLIDYAWNLWKDGNMMNLVDPLIVDGCSADEARRCIGIGLLLVQDNPEARPLMSWVVSSLDNKVLQLPQPNEPLCSAYRKAGATRPPGDQIPRSPGSIAV</sequence>
<dbReference type="Proteomes" id="UP001732700">
    <property type="component" value="Chromosome 5A"/>
</dbReference>
<keyword evidence="2" id="KW-1185">Reference proteome</keyword>
<dbReference type="EnsemblPlants" id="AVESA.00010b.r2.5AG0836220.1">
    <property type="protein sequence ID" value="AVESA.00010b.r2.5AG0836220.1.CDS"/>
    <property type="gene ID" value="AVESA.00010b.r2.5AG0836220"/>
</dbReference>
<proteinExistence type="predicted"/>
<evidence type="ECO:0000313" key="1">
    <source>
        <dbReference type="EnsemblPlants" id="AVESA.00010b.r2.5AG0836220.1.CDS"/>
    </source>
</evidence>